<dbReference type="HOGENOM" id="CLU_029601_3_3_9"/>
<dbReference type="EMBL" id="CP001791">
    <property type="protein sequence ID" value="ADH99240.1"/>
    <property type="molecule type" value="Genomic_DNA"/>
</dbReference>
<evidence type="ECO:0000313" key="4">
    <source>
        <dbReference type="Proteomes" id="UP000000271"/>
    </source>
</evidence>
<dbReference type="OrthoDB" id="9785707at2"/>
<evidence type="ECO:0000256" key="1">
    <source>
        <dbReference type="ARBA" id="ARBA00006525"/>
    </source>
</evidence>
<dbReference type="Pfam" id="PF02481">
    <property type="entry name" value="DNA_processg_A"/>
    <property type="match status" value="1"/>
</dbReference>
<evidence type="ECO:0000259" key="2">
    <source>
        <dbReference type="Pfam" id="PF02481"/>
    </source>
</evidence>
<dbReference type="NCBIfam" id="TIGR00732">
    <property type="entry name" value="dprA"/>
    <property type="match status" value="1"/>
</dbReference>
<keyword evidence="4" id="KW-1185">Reference proteome</keyword>
<dbReference type="SUPFAM" id="SSF102405">
    <property type="entry name" value="MCP/YpsA-like"/>
    <property type="match status" value="1"/>
</dbReference>
<dbReference type="Gene3D" id="3.40.50.450">
    <property type="match status" value="1"/>
</dbReference>
<dbReference type="Proteomes" id="UP000000271">
    <property type="component" value="Chromosome"/>
</dbReference>
<dbReference type="STRING" id="439292.Bsel_1732"/>
<dbReference type="InterPro" id="IPR003488">
    <property type="entry name" value="DprA"/>
</dbReference>
<organism evidence="3 4">
    <name type="scientific">Bacillus selenitireducens (strain ATCC 700615 / DSM 15326 / MLS10)</name>
    <dbReference type="NCBI Taxonomy" id="439292"/>
    <lineage>
        <taxon>Bacteria</taxon>
        <taxon>Bacillati</taxon>
        <taxon>Bacillota</taxon>
        <taxon>Bacilli</taxon>
        <taxon>Bacillales</taxon>
        <taxon>Bacillaceae</taxon>
        <taxon>Salisediminibacterium</taxon>
    </lineage>
</organism>
<dbReference type="AlphaFoldDB" id="D6XTV4"/>
<accession>D6XTV4</accession>
<dbReference type="PANTHER" id="PTHR43022:SF1">
    <property type="entry name" value="PROTEIN SMF"/>
    <property type="match status" value="1"/>
</dbReference>
<dbReference type="eggNOG" id="COG0758">
    <property type="taxonomic scope" value="Bacteria"/>
</dbReference>
<feature type="domain" description="Smf/DprA SLOG" evidence="2">
    <location>
        <begin position="82"/>
        <end position="292"/>
    </location>
</feature>
<proteinExistence type="inferred from homology"/>
<dbReference type="RefSeq" id="WP_013172664.1">
    <property type="nucleotide sequence ID" value="NC_014219.1"/>
</dbReference>
<evidence type="ECO:0000313" key="3">
    <source>
        <dbReference type="EMBL" id="ADH99240.1"/>
    </source>
</evidence>
<gene>
    <name evidence="3" type="ordered locus">Bsel_1732</name>
</gene>
<protein>
    <submittedName>
        <fullName evidence="3">DNA protecting protein DprA</fullName>
    </submittedName>
</protein>
<dbReference type="InterPro" id="IPR057666">
    <property type="entry name" value="DrpA_SLOG"/>
</dbReference>
<dbReference type="PANTHER" id="PTHR43022">
    <property type="entry name" value="PROTEIN SMF"/>
    <property type="match status" value="1"/>
</dbReference>
<name>D6XTV4_BACIE</name>
<reference evidence="3" key="1">
    <citation type="submission" date="2009-10" db="EMBL/GenBank/DDBJ databases">
        <title>Complete sequence of Bacillus selenitireducens MLS10.</title>
        <authorList>
            <consortium name="US DOE Joint Genome Institute"/>
            <person name="Lucas S."/>
            <person name="Copeland A."/>
            <person name="Lapidus A."/>
            <person name="Glavina del Rio T."/>
            <person name="Dalin E."/>
            <person name="Tice H."/>
            <person name="Bruce D."/>
            <person name="Goodwin L."/>
            <person name="Pitluck S."/>
            <person name="Sims D."/>
            <person name="Brettin T."/>
            <person name="Detter J.C."/>
            <person name="Han C."/>
            <person name="Larimer F."/>
            <person name="Land M."/>
            <person name="Hauser L."/>
            <person name="Kyrpides N."/>
            <person name="Ovchinnikova G."/>
            <person name="Stolz J."/>
        </authorList>
    </citation>
    <scope>NUCLEOTIDE SEQUENCE [LARGE SCALE GENOMIC DNA]</scope>
    <source>
        <strain evidence="3">MLS10</strain>
    </source>
</reference>
<dbReference type="GO" id="GO:0009294">
    <property type="term" value="P:DNA-mediated transformation"/>
    <property type="evidence" value="ECO:0007669"/>
    <property type="project" value="InterPro"/>
</dbReference>
<comment type="similarity">
    <text evidence="1">Belongs to the DprA/Smf family.</text>
</comment>
<dbReference type="KEGG" id="bse:Bsel_1732"/>
<sequence>MSIPEGFRERLIHLHYCSGGDSEFVCKVLVKDPELLLMYGWSESEWLRVFPKRRSLAPQVFQGLSKRPYHLIASSLSEKGIQVITVEDDAYPKLLKEIYDPPLCLYTKGNVAYLTMASYLAIVGTRWPSGYASQAIDFLMAPLKESGIVIVSGMAEGVDTQAHRKAMSLGLPTIAVLAFGFDHLYPAKNRDLYARLQTDELVVTEFPPYMKAEKWHFPKRNRLISGLCQAVLITEAKKRSGSLITADCAMSQNRDVFSIPGRIDNPVSEGTNRLIQQGAKLILTGEDLLNEFPESESAGKKSKEVVKH</sequence>